<keyword evidence="1" id="KW-0732">Signal</keyword>
<reference evidence="2 4" key="1">
    <citation type="submission" date="2020-12" db="EMBL/GenBank/DDBJ databases">
        <title>strain FJAT-54423T represents a novel species of the genus Brevibacillus.</title>
        <authorList>
            <person name="Tang R."/>
        </authorList>
    </citation>
    <scope>NUCLEOTIDE SEQUENCE [LARGE SCALE GENOMIC DNA]</scope>
    <source>
        <strain evidence="2 4">FJAT-54423</strain>
    </source>
</reference>
<dbReference type="EMBL" id="CP066308">
    <property type="protein sequence ID" value="QQE73413.1"/>
    <property type="molecule type" value="Genomic_DNA"/>
</dbReference>
<accession>A0A7T5EIX1</accession>
<evidence type="ECO:0000313" key="5">
    <source>
        <dbReference type="Proteomes" id="UP000677234"/>
    </source>
</evidence>
<sequence>MRKRTVTLLSLSVLAAASLLTGCTYESGPKTFAPTNYGTSPDITAPEQTESAAAWLKTALEQARTNPDAQKYWYTGYVKNQVMARTTTSMFDKTVIMPEGYNVNARIARQDYQYYRFGDKRYVRVKDAWMTARETPLEFDVLAGFEDWYPFLDRAVQLKDEKIYGTVCVPFQVKITGAEWLAGSNSPLFEPLKQQLGDRPDLEYLLKDSTIKTTFWFGKKDHLIRQYETWIILPMPEGGTMDQQVFFQFYKYNDPGIHIKPPEEVERYLLY</sequence>
<evidence type="ECO:0000313" key="4">
    <source>
        <dbReference type="Proteomes" id="UP000595847"/>
    </source>
</evidence>
<dbReference type="KEGG" id="bcop:JD108_16120"/>
<protein>
    <recommendedName>
        <fullName evidence="6">Lipoprotein</fullName>
    </recommendedName>
</protein>
<feature type="signal peptide" evidence="1">
    <location>
        <begin position="1"/>
        <end position="26"/>
    </location>
</feature>
<keyword evidence="5" id="KW-1185">Reference proteome</keyword>
<dbReference type="PROSITE" id="PS51257">
    <property type="entry name" value="PROKAR_LIPOPROTEIN"/>
    <property type="match status" value="1"/>
</dbReference>
<dbReference type="Proteomes" id="UP000677234">
    <property type="component" value="Chromosome"/>
</dbReference>
<feature type="chain" id="PRO_5032681179" description="Lipoprotein" evidence="1">
    <location>
        <begin position="27"/>
        <end position="271"/>
    </location>
</feature>
<dbReference type="Proteomes" id="UP000595847">
    <property type="component" value="Chromosome"/>
</dbReference>
<dbReference type="RefSeq" id="WP_198827037.1">
    <property type="nucleotide sequence ID" value="NZ_CP066308.1"/>
</dbReference>
<reference evidence="3" key="2">
    <citation type="submission" date="2021-04" db="EMBL/GenBank/DDBJ databases">
        <title>Brevibacillus composti FJAT-54423, complete genome.</title>
        <authorList>
            <person name="Tang R."/>
        </authorList>
    </citation>
    <scope>NUCLEOTIDE SEQUENCE</scope>
    <source>
        <strain evidence="3">FJAT-54424</strain>
    </source>
</reference>
<evidence type="ECO:0000256" key="1">
    <source>
        <dbReference type="SAM" id="SignalP"/>
    </source>
</evidence>
<proteinExistence type="predicted"/>
<evidence type="ECO:0000313" key="2">
    <source>
        <dbReference type="EMBL" id="QQE73413.1"/>
    </source>
</evidence>
<evidence type="ECO:0000313" key="3">
    <source>
        <dbReference type="EMBL" id="QUO40494.1"/>
    </source>
</evidence>
<gene>
    <name evidence="2" type="ORF">JD108_16120</name>
    <name evidence="3" type="ORF">KDJ56_16065</name>
</gene>
<dbReference type="AlphaFoldDB" id="A0A7T5EIX1"/>
<dbReference type="EMBL" id="CP073708">
    <property type="protein sequence ID" value="QUO40494.1"/>
    <property type="molecule type" value="Genomic_DNA"/>
</dbReference>
<evidence type="ECO:0008006" key="6">
    <source>
        <dbReference type="Google" id="ProtNLM"/>
    </source>
</evidence>
<name>A0A7T5EIX1_9BACL</name>
<organism evidence="2 4">
    <name type="scientific">Brevibacillus composti</name>
    <dbReference type="NCBI Taxonomy" id="2796470"/>
    <lineage>
        <taxon>Bacteria</taxon>
        <taxon>Bacillati</taxon>
        <taxon>Bacillota</taxon>
        <taxon>Bacilli</taxon>
        <taxon>Bacillales</taxon>
        <taxon>Paenibacillaceae</taxon>
        <taxon>Brevibacillus</taxon>
    </lineage>
</organism>